<dbReference type="AlphaFoldDB" id="A0A9Q8CJQ6"/>
<evidence type="ECO:0000313" key="2">
    <source>
        <dbReference type="EMBL" id="TDM00790.1"/>
    </source>
</evidence>
<accession>A0A9Q8CJQ6</accession>
<dbReference type="Proteomes" id="UP000295280">
    <property type="component" value="Unassembled WGS sequence"/>
</dbReference>
<keyword evidence="1" id="KW-1133">Transmembrane helix</keyword>
<name>A0A9Q8CJQ6_9STAP</name>
<organism evidence="2 3">
    <name type="scientific">Macrococcus carouselicus</name>
    <dbReference type="NCBI Taxonomy" id="69969"/>
    <lineage>
        <taxon>Bacteria</taxon>
        <taxon>Bacillati</taxon>
        <taxon>Bacillota</taxon>
        <taxon>Bacilli</taxon>
        <taxon>Bacillales</taxon>
        <taxon>Staphylococcaceae</taxon>
        <taxon>Macrococcus</taxon>
    </lineage>
</organism>
<dbReference type="EMBL" id="SCWD01000003">
    <property type="protein sequence ID" value="TDM00790.1"/>
    <property type="molecule type" value="Genomic_DNA"/>
</dbReference>
<evidence type="ECO:0000313" key="3">
    <source>
        <dbReference type="Proteomes" id="UP000295280"/>
    </source>
</evidence>
<reference evidence="2 3" key="1">
    <citation type="submission" date="2019-01" db="EMBL/GenBank/DDBJ databases">
        <title>Draft genome sequences of the type strains of six Macrococcus species.</title>
        <authorList>
            <person name="Mazhar S."/>
            <person name="Altermann E."/>
            <person name="Hill C."/>
            <person name="Mcauliffe O."/>
        </authorList>
    </citation>
    <scope>NUCLEOTIDE SEQUENCE [LARGE SCALE GENOMIC DNA]</scope>
    <source>
        <strain evidence="2 3">ATCC 51828</strain>
    </source>
</reference>
<proteinExistence type="predicted"/>
<sequence>MGCPYHFEEPQKRKKKSNLPLLAGLAIGALSIGYTVMKNNPLPQTAGEQEGTDDMNIFNKQMGHEFYMPHFMIKNVRTEAADNALTIHVDYRINKVLNDYLINNRPTYFFKLILPEKYQSLFEEPVRVIKGEEIPAGSTRPDYTATFQFEAKPSTTAADIKAIKVSDKIQMTILDEKDNVLNDFPDVYNAANIIRY</sequence>
<keyword evidence="3" id="KW-1185">Reference proteome</keyword>
<keyword evidence="1" id="KW-0472">Membrane</keyword>
<evidence type="ECO:0000256" key="1">
    <source>
        <dbReference type="SAM" id="Phobius"/>
    </source>
</evidence>
<gene>
    <name evidence="2" type="ORF">ERX40_08235</name>
</gene>
<dbReference type="OrthoDB" id="2418243at2"/>
<comment type="caution">
    <text evidence="2">The sequence shown here is derived from an EMBL/GenBank/DDBJ whole genome shotgun (WGS) entry which is preliminary data.</text>
</comment>
<feature type="transmembrane region" description="Helical" evidence="1">
    <location>
        <begin position="19"/>
        <end position="37"/>
    </location>
</feature>
<dbReference type="RefSeq" id="WP_133418026.1">
    <property type="nucleotide sequence ID" value="NZ_SCWD01000003.1"/>
</dbReference>
<protein>
    <submittedName>
        <fullName evidence="2">Uncharacterized protein</fullName>
    </submittedName>
</protein>
<keyword evidence="1" id="KW-0812">Transmembrane</keyword>